<gene>
    <name evidence="15" type="ORF">GPM918_LOCUS16223</name>
    <name evidence="16" type="ORF">SRO942_LOCUS16223</name>
</gene>
<comment type="subunit">
    <text evidence="4">Component of the conserved oligomeric Golgi complex which is composed of eight different subunits and is required for normal Golgi morphology and localization.</text>
</comment>
<evidence type="ECO:0000256" key="6">
    <source>
        <dbReference type="ARBA" id="ARBA00022448"/>
    </source>
</evidence>
<dbReference type="Pfam" id="PF06419">
    <property type="entry name" value="COG6_N"/>
    <property type="match status" value="1"/>
</dbReference>
<dbReference type="PANTHER" id="PTHR21506">
    <property type="entry name" value="COMPONENT OF OLIGOMERIC GOLGI COMPLEX 6"/>
    <property type="match status" value="1"/>
</dbReference>
<dbReference type="InterPro" id="IPR048368">
    <property type="entry name" value="COG6_N"/>
</dbReference>
<proteinExistence type="inferred from homology"/>
<dbReference type="SMART" id="SM01087">
    <property type="entry name" value="COG6"/>
    <property type="match status" value="1"/>
</dbReference>
<evidence type="ECO:0000256" key="12">
    <source>
        <dbReference type="SAM" id="MobiDB-lite"/>
    </source>
</evidence>
<evidence type="ECO:0000256" key="2">
    <source>
        <dbReference type="ARBA" id="ARBA00004395"/>
    </source>
</evidence>
<comment type="similarity">
    <text evidence="3 11">Belongs to the COG6 family.</text>
</comment>
<dbReference type="GO" id="GO:0006891">
    <property type="term" value="P:intra-Golgi vesicle-mediated transport"/>
    <property type="evidence" value="ECO:0007669"/>
    <property type="project" value="UniProtKB-UniRule"/>
</dbReference>
<evidence type="ECO:0000256" key="11">
    <source>
        <dbReference type="RuleBase" id="RU365075"/>
    </source>
</evidence>
<evidence type="ECO:0000256" key="10">
    <source>
        <dbReference type="ARBA" id="ARBA00031348"/>
    </source>
</evidence>
<dbReference type="InterPro" id="IPR010490">
    <property type="entry name" value="COG6"/>
</dbReference>
<dbReference type="Proteomes" id="UP000681722">
    <property type="component" value="Unassembled WGS sequence"/>
</dbReference>
<feature type="compositionally biased region" description="Polar residues" evidence="12">
    <location>
        <begin position="1"/>
        <end position="14"/>
    </location>
</feature>
<dbReference type="Proteomes" id="UP000663829">
    <property type="component" value="Unassembled WGS sequence"/>
</dbReference>
<dbReference type="OrthoDB" id="272987at2759"/>
<feature type="domain" description="Conserved oligomeric complex COG6 N-terminal" evidence="13">
    <location>
        <begin position="68"/>
        <end position="180"/>
    </location>
</feature>
<evidence type="ECO:0000256" key="3">
    <source>
        <dbReference type="ARBA" id="ARBA00011023"/>
    </source>
</evidence>
<evidence type="ECO:0000256" key="8">
    <source>
        <dbReference type="ARBA" id="ARBA00023034"/>
    </source>
</evidence>
<keyword evidence="8 11" id="KW-0333">Golgi apparatus</keyword>
<reference evidence="15" key="1">
    <citation type="submission" date="2021-02" db="EMBL/GenBank/DDBJ databases">
        <authorList>
            <person name="Nowell W R."/>
        </authorList>
    </citation>
    <scope>NUCLEOTIDE SEQUENCE</scope>
</reference>
<dbReference type="GO" id="GO:0000139">
    <property type="term" value="C:Golgi membrane"/>
    <property type="evidence" value="ECO:0007669"/>
    <property type="project" value="UniProtKB-SubCell"/>
</dbReference>
<comment type="function">
    <text evidence="1 11">Required for normal Golgi function.</text>
</comment>
<evidence type="ECO:0000259" key="13">
    <source>
        <dbReference type="Pfam" id="PF06419"/>
    </source>
</evidence>
<evidence type="ECO:0000256" key="7">
    <source>
        <dbReference type="ARBA" id="ARBA00022927"/>
    </source>
</evidence>
<feature type="domain" description="Conserved Oligomeric Golgi complex subunit 6 C-terminal" evidence="14">
    <location>
        <begin position="213"/>
        <end position="664"/>
    </location>
</feature>
<evidence type="ECO:0000313" key="17">
    <source>
        <dbReference type="Proteomes" id="UP000663829"/>
    </source>
</evidence>
<evidence type="ECO:0000256" key="5">
    <source>
        <dbReference type="ARBA" id="ARBA00020973"/>
    </source>
</evidence>
<keyword evidence="17" id="KW-1185">Reference proteome</keyword>
<sequence length="665" mass="75972">MTTSVENLPVSGTESLPVPTAVPSSTLIQQHSPSSSQQQITPVQRKLQKILDLKLESDKDLIESLKYLSTFFNENSVRTRRSLRSTIEKRSLTLNDQFEECFRVVKEQLDDLNDTVTSMSSCCEDMTQRLKDVKAQTQELISKTTQIQNENQELSIKSKITERFIERFQLKPEELNALRATKDGYLHPDFFNVLKRVKAIHQDCKLLLRTNQQTIGLEIMEQMALHQESAFERLYRWVQSECRLLTNDVPDLSTLLSQAVEALKERQVLFKYVLDEYGLARRNAVVRGFIDALTRGGQGGTPRPIELSSHDPLRYVGDMVAWIHQVTASEKEYAEILLRKLSDWNELTKTIQILLGYITEGLCRPLRVRLEQVLVSQHEPVTLYKLTNLLKFYESTIKQLLPNECQLVQVLDEVSNLSSKMFLNTLNANATRLIEKVDMPTPDLNLSDELRRTLALLKDILDTHSTSMIPFESKRIDFQQIVYSIIDPLLQMCALSAAKLGVVEMAVYMINCISAIRTTLAVFAFTDEKIEMLEGQIEANTDALIGEQASYILLRTDLLDAYRLIEKHQENQGALSYKPGMDMITLKAAMNKFDSYLSTPDMFTMPQIKYLASAVIREKIKKRSVELVCEAYATLYSAIIDQKNLYSNPYSIVPRTPEQIVKLLS</sequence>
<evidence type="ECO:0000313" key="16">
    <source>
        <dbReference type="EMBL" id="CAF3819458.1"/>
    </source>
</evidence>
<evidence type="ECO:0000256" key="4">
    <source>
        <dbReference type="ARBA" id="ARBA00011166"/>
    </source>
</evidence>
<dbReference type="PANTHER" id="PTHR21506:SF0">
    <property type="entry name" value="CONSERVED OLIGOMERIC GOLGI COMPLEX SUBUNIT 6"/>
    <property type="match status" value="1"/>
</dbReference>
<dbReference type="Pfam" id="PF20653">
    <property type="entry name" value="COG6_C"/>
    <property type="match status" value="1"/>
</dbReference>
<dbReference type="GO" id="GO:0015031">
    <property type="term" value="P:protein transport"/>
    <property type="evidence" value="ECO:0007669"/>
    <property type="project" value="UniProtKB-KW"/>
</dbReference>
<dbReference type="EMBL" id="CAJOBC010004221">
    <property type="protein sequence ID" value="CAF3819458.1"/>
    <property type="molecule type" value="Genomic_DNA"/>
</dbReference>
<keyword evidence="7 11" id="KW-0653">Protein transport</keyword>
<dbReference type="EMBL" id="CAJNOQ010004221">
    <property type="protein sequence ID" value="CAF1049812.1"/>
    <property type="molecule type" value="Genomic_DNA"/>
</dbReference>
<accession>A0A814KE65</accession>
<dbReference type="AlphaFoldDB" id="A0A814KE65"/>
<comment type="subcellular location">
    <subcellularLocation>
        <location evidence="2 11">Golgi apparatus membrane</location>
        <topology evidence="2 11">Peripheral membrane protein</topology>
    </subcellularLocation>
</comment>
<evidence type="ECO:0000256" key="1">
    <source>
        <dbReference type="ARBA" id="ARBA00003627"/>
    </source>
</evidence>
<evidence type="ECO:0000256" key="9">
    <source>
        <dbReference type="ARBA" id="ARBA00023136"/>
    </source>
</evidence>
<keyword evidence="9 11" id="KW-0472">Membrane</keyword>
<evidence type="ECO:0000259" key="14">
    <source>
        <dbReference type="Pfam" id="PF20653"/>
    </source>
</evidence>
<dbReference type="GO" id="GO:0017119">
    <property type="term" value="C:Golgi transport complex"/>
    <property type="evidence" value="ECO:0007669"/>
    <property type="project" value="UniProtKB-UniRule"/>
</dbReference>
<feature type="region of interest" description="Disordered" evidence="12">
    <location>
        <begin position="1"/>
        <end position="41"/>
    </location>
</feature>
<comment type="caution">
    <text evidence="15">The sequence shown here is derived from an EMBL/GenBank/DDBJ whole genome shotgun (WGS) entry which is preliminary data.</text>
</comment>
<evidence type="ECO:0000313" key="15">
    <source>
        <dbReference type="EMBL" id="CAF1049812.1"/>
    </source>
</evidence>
<protein>
    <recommendedName>
        <fullName evidence="5 11">Conserved oligomeric Golgi complex subunit 6</fullName>
        <shortName evidence="11">COG complex subunit 6</shortName>
    </recommendedName>
    <alternativeName>
        <fullName evidence="10 11">Component of oligomeric Golgi complex 6</fullName>
    </alternativeName>
</protein>
<dbReference type="InterPro" id="IPR048369">
    <property type="entry name" value="COG6_C"/>
</dbReference>
<name>A0A814KE65_9BILA</name>
<feature type="compositionally biased region" description="Low complexity" evidence="12">
    <location>
        <begin position="29"/>
        <end position="39"/>
    </location>
</feature>
<keyword evidence="6 11" id="KW-0813">Transport</keyword>
<organism evidence="15 17">
    <name type="scientific">Didymodactylos carnosus</name>
    <dbReference type="NCBI Taxonomy" id="1234261"/>
    <lineage>
        <taxon>Eukaryota</taxon>
        <taxon>Metazoa</taxon>
        <taxon>Spiralia</taxon>
        <taxon>Gnathifera</taxon>
        <taxon>Rotifera</taxon>
        <taxon>Eurotatoria</taxon>
        <taxon>Bdelloidea</taxon>
        <taxon>Philodinida</taxon>
        <taxon>Philodinidae</taxon>
        <taxon>Didymodactylos</taxon>
    </lineage>
</organism>